<evidence type="ECO:0000259" key="1">
    <source>
        <dbReference type="PROSITE" id="PS50943"/>
    </source>
</evidence>
<reference evidence="2 3" key="1">
    <citation type="submission" date="2024-05" db="EMBL/GenBank/DDBJ databases">
        <authorList>
            <person name="Venkateswaran K."/>
        </authorList>
    </citation>
    <scope>NUCLEOTIDE SEQUENCE [LARGE SCALE GENOMIC DNA]</scope>
    <source>
        <strain evidence="2 3">179-C4-2-HS</strain>
    </source>
</reference>
<sequence>MNEGKVIKFYREKANLTQEQLSRGICSVTHISKIERGITEYSPEISLLLAKRLGVDIQTELKRLNGIEALLQDMENAIVKQKFDEVESIMPKLLAIPLLAVSNFQIHFDLLLARYYCSQGNPVKAMEILSPIQKGKVKLSSSESNLLKHVLGIYYITEKKFINAIDILKSINPTQYQNHEFFYNIAYSYHSIGSKVLAYYYAEKALIYFKETNNFNRIIDTETLMIVQIGDNDYLNFQEILTQYQSLVQICDICNFTDKKTKLLYNFAYTRYLRNEFMEAQELYNEAMQHSEKNSSLFFWSFEGYIRSSFEGSLLEYDKLIELVNNGKMLLVENPNDQLSTILFTMLEYEITGNIEYYWFLNDIAIPFFRENELFWLTEQYEKRLFTYYSETNQIENALKVATSLLKI</sequence>
<dbReference type="RefSeq" id="WP_306074642.1">
    <property type="nucleotide sequence ID" value="NZ_JAROBZ020000002.1"/>
</dbReference>
<comment type="caution">
    <text evidence="2">The sequence shown here is derived from an EMBL/GenBank/DDBJ whole genome shotgun (WGS) entry which is preliminary data.</text>
</comment>
<evidence type="ECO:0000313" key="3">
    <source>
        <dbReference type="Proteomes" id="UP001241748"/>
    </source>
</evidence>
<dbReference type="Pfam" id="PF01381">
    <property type="entry name" value="HTH_3"/>
    <property type="match status" value="1"/>
</dbReference>
<dbReference type="PROSITE" id="PS50943">
    <property type="entry name" value="HTH_CROC1"/>
    <property type="match status" value="1"/>
</dbReference>
<keyword evidence="3" id="KW-1185">Reference proteome</keyword>
<dbReference type="EMBL" id="JAROBZ020000002">
    <property type="protein sequence ID" value="MFB3170087.1"/>
    <property type="molecule type" value="Genomic_DNA"/>
</dbReference>
<proteinExistence type="predicted"/>
<dbReference type="CDD" id="cd00093">
    <property type="entry name" value="HTH_XRE"/>
    <property type="match status" value="1"/>
</dbReference>
<dbReference type="Gene3D" id="1.25.40.10">
    <property type="entry name" value="Tetratricopeptide repeat domain"/>
    <property type="match status" value="1"/>
</dbReference>
<organism evidence="2 3">
    <name type="scientific">Neobacillus driksii</name>
    <dbReference type="NCBI Taxonomy" id="3035913"/>
    <lineage>
        <taxon>Bacteria</taxon>
        <taxon>Bacillati</taxon>
        <taxon>Bacillota</taxon>
        <taxon>Bacilli</taxon>
        <taxon>Bacillales</taxon>
        <taxon>Bacillaceae</taxon>
        <taxon>Neobacillus</taxon>
    </lineage>
</organism>
<feature type="domain" description="HTH cro/C1-type" evidence="1">
    <location>
        <begin position="7"/>
        <end position="61"/>
    </location>
</feature>
<protein>
    <submittedName>
        <fullName evidence="2">Helix-turn-helix transcriptional regulator</fullName>
    </submittedName>
</protein>
<dbReference type="Proteomes" id="UP001241748">
    <property type="component" value="Unassembled WGS sequence"/>
</dbReference>
<accession>A0ABV4YZ05</accession>
<dbReference type="Gene3D" id="1.10.260.40">
    <property type="entry name" value="lambda repressor-like DNA-binding domains"/>
    <property type="match status" value="1"/>
</dbReference>
<dbReference type="SMART" id="SM00530">
    <property type="entry name" value="HTH_XRE"/>
    <property type="match status" value="1"/>
</dbReference>
<evidence type="ECO:0000313" key="2">
    <source>
        <dbReference type="EMBL" id="MFB3170087.1"/>
    </source>
</evidence>
<name>A0ABV4YZ05_9BACI</name>
<dbReference type="SUPFAM" id="SSF48452">
    <property type="entry name" value="TPR-like"/>
    <property type="match status" value="1"/>
</dbReference>
<dbReference type="InterPro" id="IPR010982">
    <property type="entry name" value="Lambda_DNA-bd_dom_sf"/>
</dbReference>
<dbReference type="SUPFAM" id="SSF47413">
    <property type="entry name" value="lambda repressor-like DNA-binding domains"/>
    <property type="match status" value="1"/>
</dbReference>
<gene>
    <name evidence="2" type="ORF">P5G62_023565</name>
</gene>
<dbReference type="InterPro" id="IPR011990">
    <property type="entry name" value="TPR-like_helical_dom_sf"/>
</dbReference>
<dbReference type="InterPro" id="IPR001387">
    <property type="entry name" value="Cro/C1-type_HTH"/>
</dbReference>